<dbReference type="GO" id="GO:1990238">
    <property type="term" value="F:double-stranded DNA endonuclease activity"/>
    <property type="evidence" value="ECO:0007669"/>
    <property type="project" value="TreeGrafter"/>
</dbReference>
<dbReference type="GO" id="GO:0006310">
    <property type="term" value="P:DNA recombination"/>
    <property type="evidence" value="ECO:0007669"/>
    <property type="project" value="TreeGrafter"/>
</dbReference>
<dbReference type="InterPro" id="IPR051699">
    <property type="entry name" value="Rpn/YhgA-like_nuclease"/>
</dbReference>
<dbReference type="AlphaFoldDB" id="A0A395XN65"/>
<gene>
    <name evidence="2" type="ORF">DWV67_07995</name>
</gene>
<dbReference type="Pfam" id="PF04754">
    <property type="entry name" value="Transposase_31"/>
    <property type="match status" value="1"/>
</dbReference>
<dbReference type="InterPro" id="IPR006842">
    <property type="entry name" value="Transposase_31"/>
</dbReference>
<evidence type="ECO:0000259" key="1">
    <source>
        <dbReference type="Pfam" id="PF04754"/>
    </source>
</evidence>
<sequence>METQNTTTSNGVNNSHTKDNAAKIVFGDPVLCAQFLKGYTDIPLFKEIKPEDIENVSSHFLPLFQESRDSDTVNKIRIGDSEIYLIALIEHQSENDFDMSFRILRYIVFIWTDYVAQQEKLHKGITKSKAFLYPPILPVVYYEGTSTWSAPLNFKDRVFLNNVLGDYIPSFNYLVVPLNKYSKQDLIEKNDELSLIFLINQLQNSSEFHALKDIPKEYTEHLTENTPDYLLKIIGKVIAVLLHKLNIPDEEVYEVTDQITRRKFSMMFDNFQAYDVQETRRVSREEGRLEGRIEGERAGRIEGERTGRIEGEQLHLIKLVIKKIEKQCSAAQISEILEEPLDIIQQIYNIALCQAPDYNADKILKELNSKTVS</sequence>
<dbReference type="PANTHER" id="PTHR34611:SF2">
    <property type="entry name" value="INACTIVE RECOMBINATION-PROMOTING NUCLEASE-LIKE PROTEIN RPNE-RELATED"/>
    <property type="match status" value="1"/>
</dbReference>
<organism evidence="2 3">
    <name type="scientific">Dorea formicigenerans</name>
    <dbReference type="NCBI Taxonomy" id="39486"/>
    <lineage>
        <taxon>Bacteria</taxon>
        <taxon>Bacillati</taxon>
        <taxon>Bacillota</taxon>
        <taxon>Clostridia</taxon>
        <taxon>Lachnospirales</taxon>
        <taxon>Lachnospiraceae</taxon>
        <taxon>Dorea</taxon>
    </lineage>
</organism>
<evidence type="ECO:0000313" key="2">
    <source>
        <dbReference type="EMBL" id="RGW53410.1"/>
    </source>
</evidence>
<name>A0A395XN65_9FIRM</name>
<comment type="caution">
    <text evidence="2">The sequence shown here is derived from an EMBL/GenBank/DDBJ whole genome shotgun (WGS) entry which is preliminary data.</text>
</comment>
<accession>A0A395XN65</accession>
<dbReference type="PANTHER" id="PTHR34611">
    <property type="match status" value="1"/>
</dbReference>
<proteinExistence type="predicted"/>
<feature type="domain" description="Transposase (putative) YhgA-like" evidence="1">
    <location>
        <begin position="19"/>
        <end position="212"/>
    </location>
</feature>
<reference evidence="2 3" key="1">
    <citation type="submission" date="2018-08" db="EMBL/GenBank/DDBJ databases">
        <title>A genome reference for cultivated species of the human gut microbiota.</title>
        <authorList>
            <person name="Zou Y."/>
            <person name="Xue W."/>
            <person name="Luo G."/>
        </authorList>
    </citation>
    <scope>NUCLEOTIDE SEQUENCE [LARGE SCALE GENOMIC DNA]</scope>
    <source>
        <strain evidence="2 3">AF12-11</strain>
    </source>
</reference>
<dbReference type="EMBL" id="QSAJ01000016">
    <property type="protein sequence ID" value="RGW53410.1"/>
    <property type="molecule type" value="Genomic_DNA"/>
</dbReference>
<dbReference type="Proteomes" id="UP000266376">
    <property type="component" value="Unassembled WGS sequence"/>
</dbReference>
<protein>
    <recommendedName>
        <fullName evidence="1">Transposase (putative) YhgA-like domain-containing protein</fullName>
    </recommendedName>
</protein>
<evidence type="ECO:0000313" key="3">
    <source>
        <dbReference type="Proteomes" id="UP000266376"/>
    </source>
</evidence>